<protein>
    <recommendedName>
        <fullName evidence="4">Bacterial Pleckstrin homology domain-containing protein</fullName>
    </recommendedName>
</protein>
<evidence type="ECO:0000313" key="3">
    <source>
        <dbReference type="Proteomes" id="UP000649799"/>
    </source>
</evidence>
<keyword evidence="1" id="KW-0812">Transmembrane</keyword>
<keyword evidence="3" id="KW-1185">Reference proteome</keyword>
<evidence type="ECO:0008006" key="4">
    <source>
        <dbReference type="Google" id="ProtNLM"/>
    </source>
</evidence>
<dbReference type="RefSeq" id="WP_166142587.1">
    <property type="nucleotide sequence ID" value="NZ_JAANYN010000001.1"/>
</dbReference>
<gene>
    <name evidence="2" type="ORF">G9Q97_01965</name>
</gene>
<dbReference type="EMBL" id="JAANYN010000001">
    <property type="protein sequence ID" value="NHE55573.1"/>
    <property type="molecule type" value="Genomic_DNA"/>
</dbReference>
<proteinExistence type="predicted"/>
<dbReference type="Proteomes" id="UP000649799">
    <property type="component" value="Unassembled WGS sequence"/>
</dbReference>
<evidence type="ECO:0000313" key="2">
    <source>
        <dbReference type="EMBL" id="NHE55573.1"/>
    </source>
</evidence>
<keyword evidence="1" id="KW-1133">Transmembrane helix</keyword>
<name>A0ABX0H1A9_9BACT</name>
<sequence>MVFKEEQYLRNIWLLPFILVLSLFFGIILLVKDLSGDAGLQGTLALTLLMAVMGSVLWLLLTMKLEIRMDDWGLSFKSPPFINSWKKYSWESIQHIEPVSTRAIWGTGGIGIRYSLRGEWRYIFSVRHAIRVHLKKGSFVLSTRKPEELMAAWENWKIVK</sequence>
<reference evidence="2 3" key="1">
    <citation type="submission" date="2020-03" db="EMBL/GenBank/DDBJ databases">
        <title>Cyclobacterium plantarum sp. nov., a marine bacterium isolated from a coastal-marine wetland.</title>
        <authorList>
            <person name="Sanchez-Porro C."/>
            <person name="Ventosa A."/>
            <person name="Amoozegar M."/>
        </authorList>
    </citation>
    <scope>NUCLEOTIDE SEQUENCE [LARGE SCALE GENOMIC DNA]</scope>
    <source>
        <strain evidence="2 3">GBPx2</strain>
    </source>
</reference>
<keyword evidence="1" id="KW-0472">Membrane</keyword>
<organism evidence="2 3">
    <name type="scientific">Cyclobacterium plantarum</name>
    <dbReference type="NCBI Taxonomy" id="2716263"/>
    <lineage>
        <taxon>Bacteria</taxon>
        <taxon>Pseudomonadati</taxon>
        <taxon>Bacteroidota</taxon>
        <taxon>Cytophagia</taxon>
        <taxon>Cytophagales</taxon>
        <taxon>Cyclobacteriaceae</taxon>
        <taxon>Cyclobacterium</taxon>
    </lineage>
</organism>
<feature type="transmembrane region" description="Helical" evidence="1">
    <location>
        <begin position="12"/>
        <end position="31"/>
    </location>
</feature>
<feature type="transmembrane region" description="Helical" evidence="1">
    <location>
        <begin position="43"/>
        <end position="61"/>
    </location>
</feature>
<evidence type="ECO:0000256" key="1">
    <source>
        <dbReference type="SAM" id="Phobius"/>
    </source>
</evidence>
<comment type="caution">
    <text evidence="2">The sequence shown here is derived from an EMBL/GenBank/DDBJ whole genome shotgun (WGS) entry which is preliminary data.</text>
</comment>
<accession>A0ABX0H1A9</accession>